<evidence type="ECO:0000313" key="6">
    <source>
        <dbReference type="EMBL" id="MDR7269710.1"/>
    </source>
</evidence>
<dbReference type="EMBL" id="JAVDXU010000001">
    <property type="protein sequence ID" value="MDR7269710.1"/>
    <property type="molecule type" value="Genomic_DNA"/>
</dbReference>
<sequence length="296" mass="31885">MRDRLPPLFSLQAFEAAARLGNFSRAAGELHLTPGAISRQVRQLEDWCGQTLFERVGNQMRLTVEGRELLARLGGPLAALHEAVYPEPEEAHTTLQIATLGSLARAWLLPRLHGFIAAAPTVRLIVQTDYALVRPPPRVALVALRHGRPEDGGEILFGDRLLAVAAPALARQLGRDATRWPAARMLSHVTGDAPLWLAAAGTTTAPAGPAFNDAAVTLDAAEAGLGVAVTRLSLALPRLRAGTLVQAHELLMPSPRANLLVIREDAATLPVVKRFATWLREEARQTSADLKAWEPA</sequence>
<evidence type="ECO:0000256" key="3">
    <source>
        <dbReference type="ARBA" id="ARBA00023125"/>
    </source>
</evidence>
<feature type="domain" description="HTH lysR-type" evidence="5">
    <location>
        <begin position="6"/>
        <end position="63"/>
    </location>
</feature>
<dbReference type="InterPro" id="IPR000847">
    <property type="entry name" value="LysR_HTH_N"/>
</dbReference>
<evidence type="ECO:0000256" key="4">
    <source>
        <dbReference type="ARBA" id="ARBA00023163"/>
    </source>
</evidence>
<dbReference type="InterPro" id="IPR005119">
    <property type="entry name" value="LysR_subst-bd"/>
</dbReference>
<evidence type="ECO:0000313" key="7">
    <source>
        <dbReference type="Proteomes" id="UP001180453"/>
    </source>
</evidence>
<dbReference type="Gene3D" id="3.40.190.10">
    <property type="entry name" value="Periplasmic binding protein-like II"/>
    <property type="match status" value="2"/>
</dbReference>
<evidence type="ECO:0000256" key="1">
    <source>
        <dbReference type="ARBA" id="ARBA00009437"/>
    </source>
</evidence>
<proteinExistence type="inferred from homology"/>
<dbReference type="PRINTS" id="PR00039">
    <property type="entry name" value="HTHLYSR"/>
</dbReference>
<comment type="similarity">
    <text evidence="1">Belongs to the LysR transcriptional regulatory family.</text>
</comment>
<keyword evidence="7" id="KW-1185">Reference proteome</keyword>
<protein>
    <submittedName>
        <fullName evidence="6">LysR family glycine cleavage system transcriptional activator</fullName>
    </submittedName>
</protein>
<dbReference type="PROSITE" id="PS50931">
    <property type="entry name" value="HTH_LYSR"/>
    <property type="match status" value="1"/>
</dbReference>
<reference evidence="6 7" key="1">
    <citation type="submission" date="2023-07" db="EMBL/GenBank/DDBJ databases">
        <title>Sorghum-associated microbial communities from plants grown in Nebraska, USA.</title>
        <authorList>
            <person name="Schachtman D."/>
        </authorList>
    </citation>
    <scope>NUCLEOTIDE SEQUENCE [LARGE SCALE GENOMIC DNA]</scope>
    <source>
        <strain evidence="6 7">BE314</strain>
    </source>
</reference>
<dbReference type="SUPFAM" id="SSF46785">
    <property type="entry name" value="Winged helix' DNA-binding domain"/>
    <property type="match status" value="1"/>
</dbReference>
<keyword evidence="4" id="KW-0804">Transcription</keyword>
<dbReference type="SUPFAM" id="SSF53850">
    <property type="entry name" value="Periplasmic binding protein-like II"/>
    <property type="match status" value="1"/>
</dbReference>
<organism evidence="6 7">
    <name type="scientific">Roseateles saccharophilus</name>
    <name type="common">Pseudomonas saccharophila</name>
    <dbReference type="NCBI Taxonomy" id="304"/>
    <lineage>
        <taxon>Bacteria</taxon>
        <taxon>Pseudomonadati</taxon>
        <taxon>Pseudomonadota</taxon>
        <taxon>Betaproteobacteria</taxon>
        <taxon>Burkholderiales</taxon>
        <taxon>Sphaerotilaceae</taxon>
        <taxon>Roseateles</taxon>
    </lineage>
</organism>
<keyword evidence="2" id="KW-0805">Transcription regulation</keyword>
<dbReference type="InterPro" id="IPR036390">
    <property type="entry name" value="WH_DNA-bd_sf"/>
</dbReference>
<dbReference type="PANTHER" id="PTHR30537">
    <property type="entry name" value="HTH-TYPE TRANSCRIPTIONAL REGULATOR"/>
    <property type="match status" value="1"/>
</dbReference>
<dbReference type="PANTHER" id="PTHR30537:SF79">
    <property type="entry name" value="TRANSCRIPTIONAL REGULATOR-RELATED"/>
    <property type="match status" value="1"/>
</dbReference>
<evidence type="ECO:0000259" key="5">
    <source>
        <dbReference type="PROSITE" id="PS50931"/>
    </source>
</evidence>
<evidence type="ECO:0000256" key="2">
    <source>
        <dbReference type="ARBA" id="ARBA00023015"/>
    </source>
</evidence>
<keyword evidence="3" id="KW-0238">DNA-binding</keyword>
<gene>
    <name evidence="6" type="ORF">J2X20_002339</name>
</gene>
<dbReference type="Pfam" id="PF00126">
    <property type="entry name" value="HTH_1"/>
    <property type="match status" value="1"/>
</dbReference>
<dbReference type="Proteomes" id="UP001180453">
    <property type="component" value="Unassembled WGS sequence"/>
</dbReference>
<dbReference type="RefSeq" id="WP_310264736.1">
    <property type="nucleotide sequence ID" value="NZ_JAVDXU010000001.1"/>
</dbReference>
<accession>A0ABU1YLI6</accession>
<dbReference type="InterPro" id="IPR036388">
    <property type="entry name" value="WH-like_DNA-bd_sf"/>
</dbReference>
<dbReference type="Pfam" id="PF03466">
    <property type="entry name" value="LysR_substrate"/>
    <property type="match status" value="1"/>
</dbReference>
<dbReference type="InterPro" id="IPR058163">
    <property type="entry name" value="LysR-type_TF_proteobact-type"/>
</dbReference>
<dbReference type="Gene3D" id="1.10.10.10">
    <property type="entry name" value="Winged helix-like DNA-binding domain superfamily/Winged helix DNA-binding domain"/>
    <property type="match status" value="1"/>
</dbReference>
<name>A0ABU1YLI6_ROSSA</name>
<comment type="caution">
    <text evidence="6">The sequence shown here is derived from an EMBL/GenBank/DDBJ whole genome shotgun (WGS) entry which is preliminary data.</text>
</comment>